<name>A0ABT5EB96_9BACT</name>
<evidence type="ECO:0000313" key="2">
    <source>
        <dbReference type="Proteomes" id="UP001221686"/>
    </source>
</evidence>
<evidence type="ECO:0000313" key="1">
    <source>
        <dbReference type="EMBL" id="MDC0722132.1"/>
    </source>
</evidence>
<sequence length="67" mass="7530">MTAEDERSPDRRAALHEARTAAARVMLKASETPYLTLERLQAHVDLSRLFGPEVWSQLEAEIVAARP</sequence>
<gene>
    <name evidence="1" type="ORF">POL25_34845</name>
</gene>
<keyword evidence="2" id="KW-1185">Reference proteome</keyword>
<accession>A0ABT5EB96</accession>
<protein>
    <submittedName>
        <fullName evidence="1">Uncharacterized protein</fullName>
    </submittedName>
</protein>
<dbReference type="EMBL" id="JAQNDL010000003">
    <property type="protein sequence ID" value="MDC0722132.1"/>
    <property type="molecule type" value="Genomic_DNA"/>
</dbReference>
<dbReference type="Proteomes" id="UP001221686">
    <property type="component" value="Unassembled WGS sequence"/>
</dbReference>
<proteinExistence type="predicted"/>
<organism evidence="1 2">
    <name type="scientific">Nannocystis bainbridge</name>
    <dbReference type="NCBI Taxonomy" id="2995303"/>
    <lineage>
        <taxon>Bacteria</taxon>
        <taxon>Pseudomonadati</taxon>
        <taxon>Myxococcota</taxon>
        <taxon>Polyangia</taxon>
        <taxon>Nannocystales</taxon>
        <taxon>Nannocystaceae</taxon>
        <taxon>Nannocystis</taxon>
    </lineage>
</organism>
<reference evidence="1 2" key="1">
    <citation type="submission" date="2022-11" db="EMBL/GenBank/DDBJ databases">
        <title>Minimal conservation of predation-associated metabolite biosynthetic gene clusters underscores biosynthetic potential of Myxococcota including descriptions for ten novel species: Archangium lansinium sp. nov., Myxococcus landrumus sp. nov., Nannocystis bai.</title>
        <authorList>
            <person name="Ahearne A."/>
            <person name="Stevens C."/>
            <person name="Dowd S."/>
        </authorList>
    </citation>
    <scope>NUCLEOTIDE SEQUENCE [LARGE SCALE GENOMIC DNA]</scope>
    <source>
        <strain evidence="1 2">BB15-2</strain>
    </source>
</reference>
<dbReference type="RefSeq" id="WP_272090628.1">
    <property type="nucleotide sequence ID" value="NZ_JAQNDL010000003.1"/>
</dbReference>
<comment type="caution">
    <text evidence="1">The sequence shown here is derived from an EMBL/GenBank/DDBJ whole genome shotgun (WGS) entry which is preliminary data.</text>
</comment>